<feature type="compositionally biased region" description="Polar residues" evidence="1">
    <location>
        <begin position="54"/>
        <end position="65"/>
    </location>
</feature>
<keyword evidence="2" id="KW-0732">Signal</keyword>
<dbReference type="Proteomes" id="UP000823941">
    <property type="component" value="Chromosome 23"/>
</dbReference>
<organism evidence="3 4">
    <name type="scientific">Plutella xylostella</name>
    <name type="common">Diamondback moth</name>
    <name type="synonym">Plutella maculipennis</name>
    <dbReference type="NCBI Taxonomy" id="51655"/>
    <lineage>
        <taxon>Eukaryota</taxon>
        <taxon>Metazoa</taxon>
        <taxon>Ecdysozoa</taxon>
        <taxon>Arthropoda</taxon>
        <taxon>Hexapoda</taxon>
        <taxon>Insecta</taxon>
        <taxon>Pterygota</taxon>
        <taxon>Neoptera</taxon>
        <taxon>Endopterygota</taxon>
        <taxon>Lepidoptera</taxon>
        <taxon>Glossata</taxon>
        <taxon>Ditrysia</taxon>
        <taxon>Yponomeutoidea</taxon>
        <taxon>Plutellidae</taxon>
        <taxon>Plutella</taxon>
    </lineage>
</organism>
<evidence type="ECO:0000313" key="3">
    <source>
        <dbReference type="EMBL" id="KAG7299216.1"/>
    </source>
</evidence>
<dbReference type="EMBL" id="JAHIBW010000023">
    <property type="protein sequence ID" value="KAG7299216.1"/>
    <property type="molecule type" value="Genomic_DNA"/>
</dbReference>
<feature type="region of interest" description="Disordered" evidence="1">
    <location>
        <begin position="46"/>
        <end position="102"/>
    </location>
</feature>
<feature type="chain" id="PRO_5045080809" evidence="2">
    <location>
        <begin position="23"/>
        <end position="397"/>
    </location>
</feature>
<comment type="caution">
    <text evidence="3">The sequence shown here is derived from an EMBL/GenBank/DDBJ whole genome shotgun (WGS) entry which is preliminary data.</text>
</comment>
<name>A0ABQ7Q1U9_PLUXY</name>
<evidence type="ECO:0000313" key="4">
    <source>
        <dbReference type="Proteomes" id="UP000823941"/>
    </source>
</evidence>
<feature type="signal peptide" evidence="2">
    <location>
        <begin position="1"/>
        <end position="22"/>
    </location>
</feature>
<proteinExistence type="predicted"/>
<evidence type="ECO:0000256" key="2">
    <source>
        <dbReference type="SAM" id="SignalP"/>
    </source>
</evidence>
<protein>
    <submittedName>
        <fullName evidence="3">Uncharacterized protein</fullName>
    </submittedName>
</protein>
<evidence type="ECO:0000256" key="1">
    <source>
        <dbReference type="SAM" id="MobiDB-lite"/>
    </source>
</evidence>
<keyword evidence="4" id="KW-1185">Reference proteome</keyword>
<accession>A0ABQ7Q1U9</accession>
<reference evidence="3 4" key="1">
    <citation type="submission" date="2021-06" db="EMBL/GenBank/DDBJ databases">
        <title>A haploid diamondback moth (Plutella xylostella L.) genome assembly resolves 31 chromosomes and identifies a diamide resistance mutation.</title>
        <authorList>
            <person name="Ward C.M."/>
            <person name="Perry K.D."/>
            <person name="Baker G."/>
            <person name="Powis K."/>
            <person name="Heckel D.G."/>
            <person name="Baxter S.W."/>
        </authorList>
    </citation>
    <scope>NUCLEOTIDE SEQUENCE [LARGE SCALE GENOMIC DNA]</scope>
    <source>
        <strain evidence="3 4">LV</strain>
        <tissue evidence="3">Single pupa</tissue>
    </source>
</reference>
<gene>
    <name evidence="3" type="ORF">JYU34_017768</name>
</gene>
<sequence>MVAVSSAARLLALICLSTRAAAESWRFPDQAAAEAIKIDSKVQFVDEEKRPDRSQNSFNPSNVQSDEPDHFAAADDTQGFYNRPGQAGRYPVQSGPSQGDQDTYGLVLTRIRNNNQNSGTGNQDRANKLNSNVFNDENQFQSLLPNYESFGPFPPPRQDSALFTPGGDEGLLEGGDRRGVLVGPGGGPSAQAAAQRPAVLVGPGGPTGRVGPDFNNRNPAVLVGPGGPTGRVGPNFNNNRNPAVLVGPGGPTGRIGPDFSNRNPAVLVGPGGPTGRVGPDFSSNRNPGVLVGPGGPTGRVGPDFNNRNPGVLSGPGGPTGQIGPDYSRNPGILVGPGGAGRGAYAPTYFNPRQNRYRGGLLVGPGGATGTIGPGRGLLVGAGGPTGSIGPQYSDHGL</sequence>